<evidence type="ECO:0000313" key="2">
    <source>
        <dbReference type="Proteomes" id="UP001501009"/>
    </source>
</evidence>
<dbReference type="Gene3D" id="3.90.1140.10">
    <property type="entry name" value="Cyclic phosphodiesterase"/>
    <property type="match status" value="1"/>
</dbReference>
<dbReference type="Proteomes" id="UP001501009">
    <property type="component" value="Unassembled WGS sequence"/>
</dbReference>
<proteinExistence type="predicted"/>
<dbReference type="InterPro" id="IPR009097">
    <property type="entry name" value="Cyclic_Pdiesterase"/>
</dbReference>
<keyword evidence="2" id="KW-1185">Reference proteome</keyword>
<dbReference type="Pfam" id="PF13563">
    <property type="entry name" value="2_5_RNA_ligase2"/>
    <property type="match status" value="1"/>
</dbReference>
<dbReference type="GO" id="GO:0016874">
    <property type="term" value="F:ligase activity"/>
    <property type="evidence" value="ECO:0007669"/>
    <property type="project" value="UniProtKB-KW"/>
</dbReference>
<sequence length="177" mass="19404">MADDRSERFTAGQTALVVPVPEAEPSVRAWRDRYDPAARAGVPAHVTVLFPFLPASLVDAGTCAALDEIFGRHRSFDVRFEHSGRFPGVLYLAPAPDAPFRRLTEAVVDRWPEAPPYGGKYAPLPHLTVAQGQDEAVLDEIEAGLRPGLPFTARVPTVDLVVHDGTDWQHRASFALR</sequence>
<organism evidence="1 2">
    <name type="scientific">Streptomyces coacervatus</name>
    <dbReference type="NCBI Taxonomy" id="647381"/>
    <lineage>
        <taxon>Bacteria</taxon>
        <taxon>Bacillati</taxon>
        <taxon>Actinomycetota</taxon>
        <taxon>Actinomycetes</taxon>
        <taxon>Kitasatosporales</taxon>
        <taxon>Streptomycetaceae</taxon>
        <taxon>Streptomyces</taxon>
    </lineage>
</organism>
<keyword evidence="1" id="KW-0436">Ligase</keyword>
<protein>
    <submittedName>
        <fullName evidence="1">2'-5' RNA ligase family protein</fullName>
    </submittedName>
</protein>
<dbReference type="SUPFAM" id="SSF55144">
    <property type="entry name" value="LigT-like"/>
    <property type="match status" value="1"/>
</dbReference>
<dbReference type="RefSeq" id="WP_275772154.1">
    <property type="nucleotide sequence ID" value="NZ_BAABDE010000020.1"/>
</dbReference>
<evidence type="ECO:0000313" key="1">
    <source>
        <dbReference type="EMBL" id="GAA3810375.1"/>
    </source>
</evidence>
<dbReference type="EMBL" id="BAABDE010000020">
    <property type="protein sequence ID" value="GAA3810375.1"/>
    <property type="molecule type" value="Genomic_DNA"/>
</dbReference>
<reference evidence="2" key="1">
    <citation type="journal article" date="2019" name="Int. J. Syst. Evol. Microbiol.">
        <title>The Global Catalogue of Microorganisms (GCM) 10K type strain sequencing project: providing services to taxonomists for standard genome sequencing and annotation.</title>
        <authorList>
            <consortium name="The Broad Institute Genomics Platform"/>
            <consortium name="The Broad Institute Genome Sequencing Center for Infectious Disease"/>
            <person name="Wu L."/>
            <person name="Ma J."/>
        </authorList>
    </citation>
    <scope>NUCLEOTIDE SEQUENCE [LARGE SCALE GENOMIC DNA]</scope>
    <source>
        <strain evidence="2">JCM 17138</strain>
    </source>
</reference>
<name>A0ABP7I2L6_9ACTN</name>
<accession>A0ABP7I2L6</accession>
<comment type="caution">
    <text evidence="1">The sequence shown here is derived from an EMBL/GenBank/DDBJ whole genome shotgun (WGS) entry which is preliminary data.</text>
</comment>
<gene>
    <name evidence="1" type="ORF">GCM10022403_050340</name>
</gene>